<evidence type="ECO:0000256" key="2">
    <source>
        <dbReference type="ARBA" id="ARBA00022519"/>
    </source>
</evidence>
<keyword evidence="4" id="KW-1133">Transmembrane helix</keyword>
<dbReference type="InterPro" id="IPR010664">
    <property type="entry name" value="LipoPS_assembly_LptC-rel"/>
</dbReference>
<protein>
    <submittedName>
        <fullName evidence="6">LPS export ABC transporter periplasmic protein LptC</fullName>
    </submittedName>
</protein>
<reference evidence="6 7" key="2">
    <citation type="submission" date="2018-03" db="EMBL/GenBank/DDBJ databases">
        <title>The ancient ancestry and fast evolution of plastids.</title>
        <authorList>
            <person name="Moore K.R."/>
            <person name="Magnabosco C."/>
            <person name="Momper L."/>
            <person name="Gold D.A."/>
            <person name="Bosak T."/>
            <person name="Fournier G.P."/>
        </authorList>
    </citation>
    <scope>NUCLEOTIDE SEQUENCE [LARGE SCALE GENOMIC DNA]</scope>
    <source>
        <strain evidence="6 7">ULC18</strain>
    </source>
</reference>
<dbReference type="InterPro" id="IPR026265">
    <property type="entry name" value="LptC"/>
</dbReference>
<dbReference type="AlphaFoldDB" id="A0A2T1DX94"/>
<organism evidence="6 7">
    <name type="scientific">Stenomitos frigidus ULC18</name>
    <dbReference type="NCBI Taxonomy" id="2107698"/>
    <lineage>
        <taxon>Bacteria</taxon>
        <taxon>Bacillati</taxon>
        <taxon>Cyanobacteriota</taxon>
        <taxon>Cyanophyceae</taxon>
        <taxon>Leptolyngbyales</taxon>
        <taxon>Leptolyngbyaceae</taxon>
        <taxon>Stenomitos</taxon>
    </lineage>
</organism>
<keyword evidence="3" id="KW-0812">Transmembrane</keyword>
<keyword evidence="7" id="KW-1185">Reference proteome</keyword>
<gene>
    <name evidence="6" type="primary">lptC</name>
    <name evidence="6" type="ORF">C7B82_24625</name>
</gene>
<evidence type="ECO:0000313" key="7">
    <source>
        <dbReference type="Proteomes" id="UP000239576"/>
    </source>
</evidence>
<dbReference type="RefSeq" id="WP_106259416.1">
    <property type="nucleotide sequence ID" value="NZ_CAWNSW010000031.1"/>
</dbReference>
<proteinExistence type="predicted"/>
<dbReference type="Pfam" id="PF06835">
    <property type="entry name" value="LptC"/>
    <property type="match status" value="3"/>
</dbReference>
<dbReference type="GO" id="GO:0030288">
    <property type="term" value="C:outer membrane-bounded periplasmic space"/>
    <property type="evidence" value="ECO:0007669"/>
    <property type="project" value="TreeGrafter"/>
</dbReference>
<dbReference type="InterPro" id="IPR052363">
    <property type="entry name" value="LPS_export_LptC"/>
</dbReference>
<comment type="caution">
    <text evidence="6">The sequence shown here is derived from an EMBL/GenBank/DDBJ whole genome shotgun (WGS) entry which is preliminary data.</text>
</comment>
<dbReference type="Gene3D" id="2.60.450.10">
    <property type="entry name" value="Lipopolysaccharide (LPS) transport protein A like domain"/>
    <property type="match status" value="2"/>
</dbReference>
<evidence type="ECO:0000256" key="1">
    <source>
        <dbReference type="ARBA" id="ARBA00022475"/>
    </source>
</evidence>
<dbReference type="GO" id="GO:0015221">
    <property type="term" value="F:lipopolysaccharide transmembrane transporter activity"/>
    <property type="evidence" value="ECO:0007669"/>
    <property type="project" value="InterPro"/>
</dbReference>
<evidence type="ECO:0000313" key="6">
    <source>
        <dbReference type="EMBL" id="PSB25061.1"/>
    </source>
</evidence>
<dbReference type="GO" id="GO:0005886">
    <property type="term" value="C:plasma membrane"/>
    <property type="evidence" value="ECO:0007669"/>
    <property type="project" value="InterPro"/>
</dbReference>
<reference evidence="7" key="1">
    <citation type="submission" date="2018-02" db="EMBL/GenBank/DDBJ databases">
        <authorList>
            <person name="Moore K."/>
            <person name="Momper L."/>
        </authorList>
    </citation>
    <scope>NUCLEOTIDE SEQUENCE [LARGE SCALE GENOMIC DNA]</scope>
    <source>
        <strain evidence="7">ULC18</strain>
    </source>
</reference>
<dbReference type="PANTHER" id="PTHR37481:SF1">
    <property type="entry name" value="LIPOPOLYSACCHARIDE EXPORT SYSTEM PROTEIN LPTC"/>
    <property type="match status" value="1"/>
</dbReference>
<keyword evidence="2" id="KW-0997">Cell inner membrane</keyword>
<evidence type="ECO:0000256" key="4">
    <source>
        <dbReference type="ARBA" id="ARBA00022989"/>
    </source>
</evidence>
<name>A0A2T1DX94_9CYAN</name>
<evidence type="ECO:0000256" key="3">
    <source>
        <dbReference type="ARBA" id="ARBA00022692"/>
    </source>
</evidence>
<dbReference type="EMBL" id="PVWK01000133">
    <property type="protein sequence ID" value="PSB25061.1"/>
    <property type="molecule type" value="Genomic_DNA"/>
</dbReference>
<evidence type="ECO:0000256" key="5">
    <source>
        <dbReference type="ARBA" id="ARBA00023136"/>
    </source>
</evidence>
<dbReference type="PANTHER" id="PTHR37481">
    <property type="entry name" value="LIPOPOLYSACCHARIDE EXPORT SYSTEM PROTEIN LPTC"/>
    <property type="match status" value="1"/>
</dbReference>
<keyword evidence="1" id="KW-1003">Cell membrane</keyword>
<dbReference type="NCBIfam" id="TIGR04409">
    <property type="entry name" value="LptC_YrbK"/>
    <property type="match status" value="1"/>
</dbReference>
<sequence>MSILFLLRRNATQQNSRSHRAFSSTLLTVSLLLVLFTTAGCGNRNRTAEKLAQDSKQAEDFDNSLTFNAVTLEEFDNKGRLWWKVKATQASYSKDKKIARLQQPTGEFFQDGKSVLQVKGQQGEVQQNGQTIFLRGKITATDPRDGLVMQGDELEWQPRNDLVIVRNNLTGTHRQLKIAAKEGRLFTRTQRLELQGQVQAQATNPDLKFQSERLIWQIKQQTLISDRPLQIDRFNKAVLTDRASANQGIADLKAKTIMLKQNARLTLVDPPVQLASNDLVWDLQGQTVASDQLLTIDNRQQRVTLSGNEGRIDLKSKMLYLAGDVRGTGEKNQSQLNSDRLNWNISTQKFEADGNVRYQQGQPPLNLAGPRATGTLRDQNILVSGGRVVTEFVP</sequence>
<dbReference type="GO" id="GO:0017089">
    <property type="term" value="F:glycolipid transfer activity"/>
    <property type="evidence" value="ECO:0007669"/>
    <property type="project" value="TreeGrafter"/>
</dbReference>
<accession>A0A2T1DX94</accession>
<dbReference type="OrthoDB" id="460011at2"/>
<dbReference type="Proteomes" id="UP000239576">
    <property type="component" value="Unassembled WGS sequence"/>
</dbReference>
<keyword evidence="5" id="KW-0472">Membrane</keyword>